<dbReference type="AlphaFoldDB" id="A0A6J4IWL3"/>
<reference evidence="1" key="1">
    <citation type="submission" date="2020-02" db="EMBL/GenBank/DDBJ databases">
        <authorList>
            <person name="Meier V. D."/>
        </authorList>
    </citation>
    <scope>NUCLEOTIDE SEQUENCE</scope>
    <source>
        <strain evidence="1">AVDCRST_MAG41</strain>
    </source>
</reference>
<dbReference type="EMBL" id="CADCTP010000234">
    <property type="protein sequence ID" value="CAA9263978.1"/>
    <property type="molecule type" value="Genomic_DNA"/>
</dbReference>
<accession>A0A6J4IWL3</accession>
<sequence>MTSSAVLRPLLLGVATGMRSQLGLAVLAWSGPAGPGDPAVLRALRSRAGQAALGLAAAGEVVADK</sequence>
<name>A0A6J4IWL3_9ACTN</name>
<gene>
    <name evidence="1" type="ORF">AVDCRST_MAG41-2514</name>
</gene>
<evidence type="ECO:0000313" key="1">
    <source>
        <dbReference type="EMBL" id="CAA9263978.1"/>
    </source>
</evidence>
<feature type="non-terminal residue" evidence="1">
    <location>
        <position position="65"/>
    </location>
</feature>
<proteinExistence type="predicted"/>
<organism evidence="1">
    <name type="scientific">uncultured Mycobacteriales bacterium</name>
    <dbReference type="NCBI Taxonomy" id="581187"/>
    <lineage>
        <taxon>Bacteria</taxon>
        <taxon>Bacillati</taxon>
        <taxon>Actinomycetota</taxon>
        <taxon>Actinomycetes</taxon>
        <taxon>Mycobacteriales</taxon>
        <taxon>environmental samples</taxon>
    </lineage>
</organism>
<protein>
    <submittedName>
        <fullName evidence="1">Uncharacterized protein</fullName>
    </submittedName>
</protein>